<feature type="transmembrane region" description="Helical" evidence="1">
    <location>
        <begin position="68"/>
        <end position="90"/>
    </location>
</feature>
<sequence length="418" mass="46806">MPASDVTATRPDPISSHRPGRFDSIDQVRGAVMVLMAIDHVRWFFTDISAYQPESLANTNLWLFLTRWITHFCAPGFFLLAGIAICLYGAKIDSERDLRHYLLSRGVLLILLELTIVGYSWVFSPGYSFGGVIWSLGCSFLAMAALVTIRREVLLAGAAFFLCFHNLFLDEMPVLTNPWLAFLWRALYQPGSAAIPPAGANYFFLFPIIPWLAMMVLGYTLGHYFRRPAAERRLMFVRTGAAMIAGFIVLRITGIFGNPDTLWISPTTPGLFSLQPDLASSVINFLNTEKYPPSLQFTLMTLGPIVLWLGLSRIDSSDGKPNPINNALTLFGRVPLFYYLCHLYLIHLLALAVTSAAGQPNDWIGFGADPNASRPDGYGFGLPVIYLAWAVATLILYVLCRAYERYKRTHSHAWLRYL</sequence>
<keyword evidence="1" id="KW-0812">Transmembrane</keyword>
<feature type="transmembrane region" description="Helical" evidence="1">
    <location>
        <begin position="336"/>
        <end position="358"/>
    </location>
</feature>
<reference evidence="3" key="1">
    <citation type="submission" date="2019-07" db="EMBL/GenBank/DDBJ databases">
        <authorList>
            <person name="Weber M."/>
            <person name="Kostadinov I."/>
            <person name="Kostadinov D I."/>
        </authorList>
    </citation>
    <scope>NUCLEOTIDE SEQUENCE</scope>
    <source>
        <strain evidence="3">Gfbio:sag-sample-b02:053724c1-46a9-4a36-b237-ea2bf867836b</strain>
    </source>
</reference>
<dbReference type="Pfam" id="PF07786">
    <property type="entry name" value="HGSNAT_cat"/>
    <property type="match status" value="1"/>
</dbReference>
<feature type="transmembrane region" description="Helical" evidence="1">
    <location>
        <begin position="127"/>
        <end position="146"/>
    </location>
</feature>
<evidence type="ECO:0000259" key="2">
    <source>
        <dbReference type="Pfam" id="PF07786"/>
    </source>
</evidence>
<feature type="transmembrane region" description="Helical" evidence="1">
    <location>
        <begin position="378"/>
        <end position="400"/>
    </location>
</feature>
<dbReference type="PANTHER" id="PTHR40407:SF1">
    <property type="entry name" value="HEPARAN-ALPHA-GLUCOSAMINIDE N-ACETYLTRANSFERASE CATALYTIC DOMAIN-CONTAINING PROTEIN"/>
    <property type="match status" value="1"/>
</dbReference>
<proteinExistence type="predicted"/>
<keyword evidence="1" id="KW-1133">Transmembrane helix</keyword>
<accession>A0A7D9D1F5</accession>
<evidence type="ECO:0000313" key="3">
    <source>
        <dbReference type="EMBL" id="VUX54915.1"/>
    </source>
</evidence>
<feature type="transmembrane region" description="Helical" evidence="1">
    <location>
        <begin position="202"/>
        <end position="222"/>
    </location>
</feature>
<feature type="transmembrane region" description="Helical" evidence="1">
    <location>
        <begin position="234"/>
        <end position="256"/>
    </location>
</feature>
<feature type="domain" description="Heparan-alpha-glucosaminide N-acetyltransferase catalytic" evidence="2">
    <location>
        <begin position="21"/>
        <end position="238"/>
    </location>
</feature>
<organism evidence="3">
    <name type="scientific">uncultured Woeseiaceae bacterium</name>
    <dbReference type="NCBI Taxonomy" id="1983305"/>
    <lineage>
        <taxon>Bacteria</taxon>
        <taxon>Pseudomonadati</taxon>
        <taxon>Pseudomonadota</taxon>
        <taxon>Gammaproteobacteria</taxon>
        <taxon>Woeseiales</taxon>
        <taxon>Woeseiaceae</taxon>
        <taxon>environmental samples</taxon>
    </lineage>
</organism>
<dbReference type="PANTHER" id="PTHR40407">
    <property type="entry name" value="MEMBRANE PROTEIN-LIKE PROTEIN"/>
    <property type="match status" value="1"/>
</dbReference>
<gene>
    <name evidence="3" type="ORF">JTBB02_V1_30013</name>
</gene>
<keyword evidence="1" id="KW-0472">Membrane</keyword>
<feature type="transmembrane region" description="Helical" evidence="1">
    <location>
        <begin position="295"/>
        <end position="315"/>
    </location>
</feature>
<dbReference type="AlphaFoldDB" id="A0A7D9D1F5"/>
<name>A0A7D9D1F5_9GAMM</name>
<protein>
    <submittedName>
        <fullName evidence="3">Putative membrane protein</fullName>
    </submittedName>
</protein>
<dbReference type="InterPro" id="IPR012429">
    <property type="entry name" value="HGSNAT_cat"/>
</dbReference>
<dbReference type="EMBL" id="LR633966">
    <property type="protein sequence ID" value="VUX54915.1"/>
    <property type="molecule type" value="Genomic_DNA"/>
</dbReference>
<feature type="transmembrane region" description="Helical" evidence="1">
    <location>
        <begin position="102"/>
        <end position="121"/>
    </location>
</feature>
<evidence type="ECO:0000256" key="1">
    <source>
        <dbReference type="SAM" id="Phobius"/>
    </source>
</evidence>